<comment type="caution">
    <text evidence="2">The sequence shown here is derived from an EMBL/GenBank/DDBJ whole genome shotgun (WGS) entry which is preliminary data.</text>
</comment>
<reference evidence="2 3" key="1">
    <citation type="journal article" date="2019" name="Int. J. Syst. Evol. Microbiol.">
        <title>The Global Catalogue of Microorganisms (GCM) 10K type strain sequencing project: providing services to taxonomists for standard genome sequencing and annotation.</title>
        <authorList>
            <consortium name="The Broad Institute Genomics Platform"/>
            <consortium name="The Broad Institute Genome Sequencing Center for Infectious Disease"/>
            <person name="Wu L."/>
            <person name="Ma J."/>
        </authorList>
    </citation>
    <scope>NUCLEOTIDE SEQUENCE [LARGE SCALE GENOMIC DNA]</scope>
    <source>
        <strain evidence="2 3">JCM 16026</strain>
    </source>
</reference>
<gene>
    <name evidence="2" type="ORF">GCM10009846_23400</name>
</gene>
<protein>
    <recommendedName>
        <fullName evidence="1">Chorismate-utilising enzyme C-terminal domain-containing protein</fullName>
    </recommendedName>
</protein>
<dbReference type="PANTHER" id="PTHR11236:SF18">
    <property type="entry name" value="AMINODEOXYCHORISMATE SYNTHASE"/>
    <property type="match status" value="1"/>
</dbReference>
<dbReference type="InterPro" id="IPR015890">
    <property type="entry name" value="Chorismate_C"/>
</dbReference>
<dbReference type="PRINTS" id="PR00095">
    <property type="entry name" value="ANTSNTHASEI"/>
</dbReference>
<evidence type="ECO:0000313" key="3">
    <source>
        <dbReference type="Proteomes" id="UP001501599"/>
    </source>
</evidence>
<dbReference type="Pfam" id="PF00425">
    <property type="entry name" value="Chorismate_bind"/>
    <property type="match status" value="1"/>
</dbReference>
<name>A0ABN3AVI5_9MICO</name>
<dbReference type="Gene3D" id="3.60.120.10">
    <property type="entry name" value="Anthranilate synthase"/>
    <property type="match status" value="1"/>
</dbReference>
<dbReference type="InterPro" id="IPR005801">
    <property type="entry name" value="ADC_synthase"/>
</dbReference>
<sequence>MAPAPGLLMPWLGATSWQDVPYVDPVGVATALWRTGGDLVWLDSAAGGMHVMGLGDATLVVRGDEATRDGERVPGDALDALHAAAMSGGAWVGWLGYEAGARLLGVDAPTGRHPDAAWLRLSTWLVVDDDARRAQLQSRHATPEPLPVPETPPWFGDAPRASVRWRDDPEAYLAAIAACQARIRDGDSYLLCLTTMVVTGPIDPLATYLRLRATTRAHHGGLLRVDGTTLASASPERFLRVEGGRVRTSPIKGTRRRGSGADDAALAEELRTSEKERAENVMIVDLCRNDLQRVCEPGSVAVTSLLAVETYPTVHQLVSTIEGTLREGVAPVDVVRATFPAGSMTGAPKRRTVELLQGLETGPRGVYAGCFGVVTADACDLAMVIRSIVADEDGATIGVGGGITALSVPEEELDEVALKAEALVRALVPLA</sequence>
<dbReference type="Proteomes" id="UP001501599">
    <property type="component" value="Unassembled WGS sequence"/>
</dbReference>
<dbReference type="PANTHER" id="PTHR11236">
    <property type="entry name" value="AMINOBENZOATE/ANTHRANILATE SYNTHASE"/>
    <property type="match status" value="1"/>
</dbReference>
<dbReference type="EMBL" id="BAAAQT010000006">
    <property type="protein sequence ID" value="GAA2175057.1"/>
    <property type="molecule type" value="Genomic_DNA"/>
</dbReference>
<evidence type="ECO:0000313" key="2">
    <source>
        <dbReference type="EMBL" id="GAA2175057.1"/>
    </source>
</evidence>
<organism evidence="2 3">
    <name type="scientific">Agrococcus versicolor</name>
    <dbReference type="NCBI Taxonomy" id="501482"/>
    <lineage>
        <taxon>Bacteria</taxon>
        <taxon>Bacillati</taxon>
        <taxon>Actinomycetota</taxon>
        <taxon>Actinomycetes</taxon>
        <taxon>Micrococcales</taxon>
        <taxon>Microbacteriaceae</taxon>
        <taxon>Agrococcus</taxon>
    </lineage>
</organism>
<proteinExistence type="predicted"/>
<feature type="domain" description="Chorismate-utilising enzyme C-terminal" evidence="1">
    <location>
        <begin position="169"/>
        <end position="419"/>
    </location>
</feature>
<keyword evidence="3" id="KW-1185">Reference proteome</keyword>
<dbReference type="InterPro" id="IPR019999">
    <property type="entry name" value="Anth_synth_I-like"/>
</dbReference>
<accession>A0ABN3AVI5</accession>
<dbReference type="RefSeq" id="WP_344343802.1">
    <property type="nucleotide sequence ID" value="NZ_BAAAQT010000006.1"/>
</dbReference>
<dbReference type="SUPFAM" id="SSF56322">
    <property type="entry name" value="ADC synthase"/>
    <property type="match status" value="1"/>
</dbReference>
<evidence type="ECO:0000259" key="1">
    <source>
        <dbReference type="Pfam" id="PF00425"/>
    </source>
</evidence>